<dbReference type="Gene3D" id="1.20.120.450">
    <property type="entry name" value="dinb family like domain"/>
    <property type="match status" value="1"/>
</dbReference>
<organism evidence="2 3">
    <name type="scientific">Niabella pedocola</name>
    <dbReference type="NCBI Taxonomy" id="1752077"/>
    <lineage>
        <taxon>Bacteria</taxon>
        <taxon>Pseudomonadati</taxon>
        <taxon>Bacteroidota</taxon>
        <taxon>Chitinophagia</taxon>
        <taxon>Chitinophagales</taxon>
        <taxon>Chitinophagaceae</taxon>
        <taxon>Niabella</taxon>
    </lineage>
</organism>
<dbReference type="Proteomes" id="UP001199816">
    <property type="component" value="Unassembled WGS sequence"/>
</dbReference>
<evidence type="ECO:0000313" key="3">
    <source>
        <dbReference type="Proteomes" id="UP001199816"/>
    </source>
</evidence>
<dbReference type="RefSeq" id="WP_231002919.1">
    <property type="nucleotide sequence ID" value="NZ_JAJNEC010000004.1"/>
</dbReference>
<comment type="caution">
    <text evidence="2">The sequence shown here is derived from an EMBL/GenBank/DDBJ whole genome shotgun (WGS) entry which is preliminary data.</text>
</comment>
<reference evidence="2 3" key="1">
    <citation type="submission" date="2021-11" db="EMBL/GenBank/DDBJ databases">
        <title>Genomic of Niabella pedocola.</title>
        <authorList>
            <person name="Wu T."/>
        </authorList>
    </citation>
    <scope>NUCLEOTIDE SEQUENCE [LARGE SCALE GENOMIC DNA]</scope>
    <source>
        <strain evidence="2 3">JCM 31011</strain>
    </source>
</reference>
<proteinExistence type="predicted"/>
<accession>A0ABS8PLN4</accession>
<sequence>MKQVFLGLFCILASSFAGPEKSEITPADRKFAIDYYLKTKQRLLNDVQQLTDAQLNYKPDSSRWSVAQCIEHIALAENGIWQWCMMTLKNDSATLIKPGTPVTNEQLIAAVTDRSKKAQAPEVLRPGNQFSGAKEALAAYLSKRDSTIQFLKSTQEPLETHYMQTPAGTLSVFQGLLLLAAHSERHTLQIEELMKSPGFPRK</sequence>
<gene>
    <name evidence="2" type="ORF">LQ567_04530</name>
</gene>
<evidence type="ECO:0000313" key="2">
    <source>
        <dbReference type="EMBL" id="MCD2422015.1"/>
    </source>
</evidence>
<dbReference type="EMBL" id="JAJNEC010000004">
    <property type="protein sequence ID" value="MCD2422015.1"/>
    <property type="molecule type" value="Genomic_DNA"/>
</dbReference>
<evidence type="ECO:0000259" key="1">
    <source>
        <dbReference type="Pfam" id="PF12867"/>
    </source>
</evidence>
<feature type="domain" description="DinB-like" evidence="1">
    <location>
        <begin position="38"/>
        <end position="190"/>
    </location>
</feature>
<keyword evidence="3" id="KW-1185">Reference proteome</keyword>
<dbReference type="SUPFAM" id="SSF109854">
    <property type="entry name" value="DinB/YfiT-like putative metalloenzymes"/>
    <property type="match status" value="1"/>
</dbReference>
<dbReference type="InterPro" id="IPR034660">
    <property type="entry name" value="DinB/YfiT-like"/>
</dbReference>
<dbReference type="Pfam" id="PF12867">
    <property type="entry name" value="DinB_2"/>
    <property type="match status" value="1"/>
</dbReference>
<name>A0ABS8PLN4_9BACT</name>
<dbReference type="InterPro" id="IPR024775">
    <property type="entry name" value="DinB-like"/>
</dbReference>
<protein>
    <submittedName>
        <fullName evidence="2">DinB family protein</fullName>
    </submittedName>
</protein>